<dbReference type="Gene3D" id="1.10.3720.10">
    <property type="entry name" value="MetI-like"/>
    <property type="match status" value="1"/>
</dbReference>
<accession>A0A7W9B0B5</accession>
<dbReference type="GO" id="GO:0006865">
    <property type="term" value="P:amino acid transport"/>
    <property type="evidence" value="ECO:0007669"/>
    <property type="project" value="UniProtKB-KW"/>
</dbReference>
<evidence type="ECO:0000256" key="6">
    <source>
        <dbReference type="ARBA" id="ARBA00022970"/>
    </source>
</evidence>
<keyword evidence="6" id="KW-0029">Amino-acid transport</keyword>
<dbReference type="InterPro" id="IPR043429">
    <property type="entry name" value="ArtM/GltK/GlnP/TcyL/YhdX-like"/>
</dbReference>
<dbReference type="PANTHER" id="PTHR30614">
    <property type="entry name" value="MEMBRANE COMPONENT OF AMINO ACID ABC TRANSPORTER"/>
    <property type="match status" value="1"/>
</dbReference>
<keyword evidence="4" id="KW-1003">Cell membrane</keyword>
<evidence type="ECO:0000256" key="5">
    <source>
        <dbReference type="ARBA" id="ARBA00022692"/>
    </source>
</evidence>
<comment type="similarity">
    <text evidence="2">Belongs to the binding-protein-dependent transport system permease family. HisMQ subfamily.</text>
</comment>
<feature type="transmembrane region" description="Helical" evidence="9">
    <location>
        <begin position="134"/>
        <end position="154"/>
    </location>
</feature>
<dbReference type="PANTHER" id="PTHR30614:SF0">
    <property type="entry name" value="L-CYSTINE TRANSPORT SYSTEM PERMEASE PROTEIN TCYL"/>
    <property type="match status" value="1"/>
</dbReference>
<evidence type="ECO:0000256" key="9">
    <source>
        <dbReference type="RuleBase" id="RU363032"/>
    </source>
</evidence>
<dbReference type="NCBIfam" id="TIGR01726">
    <property type="entry name" value="HEQRo_perm_3TM"/>
    <property type="match status" value="1"/>
</dbReference>
<evidence type="ECO:0000256" key="7">
    <source>
        <dbReference type="ARBA" id="ARBA00022989"/>
    </source>
</evidence>
<evidence type="ECO:0000256" key="3">
    <source>
        <dbReference type="ARBA" id="ARBA00022448"/>
    </source>
</evidence>
<dbReference type="SUPFAM" id="SSF161098">
    <property type="entry name" value="MetI-like"/>
    <property type="match status" value="1"/>
</dbReference>
<dbReference type="InterPro" id="IPR010065">
    <property type="entry name" value="AA_ABC_transptr_permease_3TM"/>
</dbReference>
<comment type="subcellular location">
    <subcellularLocation>
        <location evidence="1">Cell inner membrane</location>
        <topology evidence="1">Multi-pass membrane protein</topology>
    </subcellularLocation>
    <subcellularLocation>
        <location evidence="9">Cell membrane</location>
        <topology evidence="9">Multi-pass membrane protein</topology>
    </subcellularLocation>
</comment>
<sequence length="218" mass="23980">MELGLFLQYGPALLSGFGMTVLCWIIGTIGGVALGFLIALLQRYGNRPLRAVLQAYIEVIRGTPFLVQLFLLYYGGPHLGIRLGSLEAGLTGLVIYGSPYFAEIFRAGFQSVPPGQVEAARAMGFKEITIVRRIMIPILLVSTLPALTNFAIILTKETVLLSVVTVPELLFEVQTMSAETFAFVEATFALAIFFWVFVEAISYLGRALETRVTNHLRK</sequence>
<feature type="transmembrane region" description="Helical" evidence="9">
    <location>
        <begin position="186"/>
        <end position="208"/>
    </location>
</feature>
<dbReference type="InterPro" id="IPR035906">
    <property type="entry name" value="MetI-like_sf"/>
</dbReference>
<dbReference type="RefSeq" id="WP_183656346.1">
    <property type="nucleotide sequence ID" value="NZ_JACIJG010000019.1"/>
</dbReference>
<dbReference type="Pfam" id="PF00528">
    <property type="entry name" value="BPD_transp_1"/>
    <property type="match status" value="1"/>
</dbReference>
<name>A0A7W9B0B5_9HYPH</name>
<evidence type="ECO:0000256" key="2">
    <source>
        <dbReference type="ARBA" id="ARBA00010072"/>
    </source>
</evidence>
<protein>
    <submittedName>
        <fullName evidence="11">Polar amino acid transport system permease protein</fullName>
    </submittedName>
</protein>
<keyword evidence="12" id="KW-1185">Reference proteome</keyword>
<evidence type="ECO:0000259" key="10">
    <source>
        <dbReference type="PROSITE" id="PS50928"/>
    </source>
</evidence>
<dbReference type="PROSITE" id="PS50928">
    <property type="entry name" value="ABC_TM1"/>
    <property type="match status" value="1"/>
</dbReference>
<organism evidence="11 12">
    <name type="scientific">Brucella daejeonensis</name>
    <dbReference type="NCBI Taxonomy" id="659015"/>
    <lineage>
        <taxon>Bacteria</taxon>
        <taxon>Pseudomonadati</taxon>
        <taxon>Pseudomonadota</taxon>
        <taxon>Alphaproteobacteria</taxon>
        <taxon>Hyphomicrobiales</taxon>
        <taxon>Brucellaceae</taxon>
        <taxon>Brucella/Ochrobactrum group</taxon>
        <taxon>Brucella</taxon>
    </lineage>
</organism>
<dbReference type="AlphaFoldDB" id="A0A7W9B0B5"/>
<keyword evidence="3 9" id="KW-0813">Transport</keyword>
<dbReference type="Proteomes" id="UP000555546">
    <property type="component" value="Unassembled WGS sequence"/>
</dbReference>
<evidence type="ECO:0000256" key="8">
    <source>
        <dbReference type="ARBA" id="ARBA00023136"/>
    </source>
</evidence>
<dbReference type="InterPro" id="IPR000515">
    <property type="entry name" value="MetI-like"/>
</dbReference>
<dbReference type="GO" id="GO:0022857">
    <property type="term" value="F:transmembrane transporter activity"/>
    <property type="evidence" value="ECO:0007669"/>
    <property type="project" value="InterPro"/>
</dbReference>
<proteinExistence type="inferred from homology"/>
<keyword evidence="7 9" id="KW-1133">Transmembrane helix</keyword>
<dbReference type="EMBL" id="JACIJG010000019">
    <property type="protein sequence ID" value="MBB5703869.1"/>
    <property type="molecule type" value="Genomic_DNA"/>
</dbReference>
<reference evidence="11 12" key="1">
    <citation type="submission" date="2020-08" db="EMBL/GenBank/DDBJ databases">
        <title>Genomic Encyclopedia of Type Strains, Phase IV (KMG-IV): sequencing the most valuable type-strain genomes for metagenomic binning, comparative biology and taxonomic classification.</title>
        <authorList>
            <person name="Goeker M."/>
        </authorList>
    </citation>
    <scope>NUCLEOTIDE SEQUENCE [LARGE SCALE GENOMIC DNA]</scope>
    <source>
        <strain evidence="11 12">DSM 26944</strain>
    </source>
</reference>
<dbReference type="CDD" id="cd06261">
    <property type="entry name" value="TM_PBP2"/>
    <property type="match status" value="1"/>
</dbReference>
<feature type="domain" description="ABC transmembrane type-1" evidence="10">
    <location>
        <begin position="17"/>
        <end position="205"/>
    </location>
</feature>
<gene>
    <name evidence="11" type="ORF">FHS76_003782</name>
</gene>
<keyword evidence="5 9" id="KW-0812">Transmembrane</keyword>
<feature type="transmembrane region" description="Helical" evidence="9">
    <location>
        <begin position="12"/>
        <end position="41"/>
    </location>
</feature>
<dbReference type="GO" id="GO:0043190">
    <property type="term" value="C:ATP-binding cassette (ABC) transporter complex"/>
    <property type="evidence" value="ECO:0007669"/>
    <property type="project" value="InterPro"/>
</dbReference>
<evidence type="ECO:0000313" key="11">
    <source>
        <dbReference type="EMBL" id="MBB5703869.1"/>
    </source>
</evidence>
<evidence type="ECO:0000256" key="4">
    <source>
        <dbReference type="ARBA" id="ARBA00022475"/>
    </source>
</evidence>
<keyword evidence="8 9" id="KW-0472">Membrane</keyword>
<evidence type="ECO:0000313" key="12">
    <source>
        <dbReference type="Proteomes" id="UP000555546"/>
    </source>
</evidence>
<evidence type="ECO:0000256" key="1">
    <source>
        <dbReference type="ARBA" id="ARBA00004429"/>
    </source>
</evidence>
<comment type="caution">
    <text evidence="11">The sequence shown here is derived from an EMBL/GenBank/DDBJ whole genome shotgun (WGS) entry which is preliminary data.</text>
</comment>